<dbReference type="EMBL" id="BHZD01000001">
    <property type="protein sequence ID" value="GCD48334.1"/>
    <property type="molecule type" value="Genomic_DNA"/>
</dbReference>
<evidence type="ECO:0000256" key="3">
    <source>
        <dbReference type="ARBA" id="ARBA00023002"/>
    </source>
</evidence>
<evidence type="ECO:0000259" key="4">
    <source>
        <dbReference type="Pfam" id="PF00881"/>
    </source>
</evidence>
<name>A0A401WG66_STREY</name>
<keyword evidence="6" id="KW-1185">Reference proteome</keyword>
<proteinExistence type="predicted"/>
<dbReference type="Pfam" id="PF00881">
    <property type="entry name" value="Nitroreductase"/>
    <property type="match status" value="1"/>
</dbReference>
<dbReference type="InterPro" id="IPR050627">
    <property type="entry name" value="Nitroreductase/BluB"/>
</dbReference>
<sequence length="234" mass="25331">MSTATYAPAHAEHLIRARRATRAFAPEAVPEDTMRTVFTLAGAAPSNSNTQPWHVEVVSGAARDRLSADLTAAHADQRMSLDFPYRDDLYTGAYAQRRHEAGATMYGALGIGRDDHAERAAFTVESLNFYGAPHVALLFLPPNAEERMAADLGMYGQTLLLAMTAYGIASCPQGLLSFYADTVRESLGLSGDANGTQHNKLLFGISFGYADTSAPINNISVPRAELHETTRFHI</sequence>
<keyword evidence="2" id="KW-0288">FMN</keyword>
<dbReference type="InterPro" id="IPR000415">
    <property type="entry name" value="Nitroreductase-like"/>
</dbReference>
<protein>
    <submittedName>
        <fullName evidence="5">Nitroreductase NfnB</fullName>
    </submittedName>
</protein>
<dbReference type="SUPFAM" id="SSF55469">
    <property type="entry name" value="FMN-dependent nitroreductase-like"/>
    <property type="match status" value="1"/>
</dbReference>
<evidence type="ECO:0000313" key="6">
    <source>
        <dbReference type="Proteomes" id="UP000286746"/>
    </source>
</evidence>
<evidence type="ECO:0000313" key="5">
    <source>
        <dbReference type="EMBL" id="GCD48334.1"/>
    </source>
</evidence>
<dbReference type="PANTHER" id="PTHR23026">
    <property type="entry name" value="NADPH NITROREDUCTASE"/>
    <property type="match status" value="1"/>
</dbReference>
<comment type="caution">
    <text evidence="5">The sequence shown here is derived from an EMBL/GenBank/DDBJ whole genome shotgun (WGS) entry which is preliminary data.</text>
</comment>
<dbReference type="PANTHER" id="PTHR23026:SF90">
    <property type="entry name" value="IODOTYROSINE DEIODINASE 1"/>
    <property type="match status" value="1"/>
</dbReference>
<dbReference type="RefSeq" id="WP_125058269.1">
    <property type="nucleotide sequence ID" value="NZ_BHZD01000001.1"/>
</dbReference>
<dbReference type="InterPro" id="IPR029479">
    <property type="entry name" value="Nitroreductase"/>
</dbReference>
<accession>A0A401WG66</accession>
<dbReference type="Gene3D" id="3.40.109.10">
    <property type="entry name" value="NADH Oxidase"/>
    <property type="match status" value="1"/>
</dbReference>
<evidence type="ECO:0000256" key="2">
    <source>
        <dbReference type="ARBA" id="ARBA00022643"/>
    </source>
</evidence>
<keyword evidence="3" id="KW-0560">Oxidoreductase</keyword>
<evidence type="ECO:0000256" key="1">
    <source>
        <dbReference type="ARBA" id="ARBA00022630"/>
    </source>
</evidence>
<organism evidence="5 6">
    <name type="scientific">Streptomyces paromomycinus</name>
    <name type="common">Streptomyces rimosus subsp. paromomycinus</name>
    <dbReference type="NCBI Taxonomy" id="92743"/>
    <lineage>
        <taxon>Bacteria</taxon>
        <taxon>Bacillati</taxon>
        <taxon>Actinomycetota</taxon>
        <taxon>Actinomycetes</taxon>
        <taxon>Kitasatosporales</taxon>
        <taxon>Streptomycetaceae</taxon>
        <taxon>Streptomyces</taxon>
    </lineage>
</organism>
<dbReference type="GO" id="GO:0016491">
    <property type="term" value="F:oxidoreductase activity"/>
    <property type="evidence" value="ECO:0007669"/>
    <property type="project" value="UniProtKB-KW"/>
</dbReference>
<reference evidence="5 6" key="1">
    <citation type="submission" date="2018-11" db="EMBL/GenBank/DDBJ databases">
        <title>Whole genome sequence of Streptomyces paromomycinus NBRC 15454(T).</title>
        <authorList>
            <person name="Komaki H."/>
            <person name="Tamura T."/>
        </authorList>
    </citation>
    <scope>NUCLEOTIDE SEQUENCE [LARGE SCALE GENOMIC DNA]</scope>
    <source>
        <strain evidence="5 6">NBRC 15454</strain>
    </source>
</reference>
<dbReference type="AlphaFoldDB" id="A0A401WG66"/>
<dbReference type="CDD" id="cd02136">
    <property type="entry name" value="PnbA_NfnB-like"/>
    <property type="match status" value="1"/>
</dbReference>
<dbReference type="Proteomes" id="UP000286746">
    <property type="component" value="Unassembled WGS sequence"/>
</dbReference>
<gene>
    <name evidence="5" type="primary">nfnB</name>
    <name evidence="5" type="ORF">GKJPGBOP_08131</name>
</gene>
<feature type="domain" description="Nitroreductase" evidence="4">
    <location>
        <begin position="15"/>
        <end position="209"/>
    </location>
</feature>
<keyword evidence="1" id="KW-0285">Flavoprotein</keyword>